<dbReference type="EMBL" id="HBFQ01051440">
    <property type="protein sequence ID" value="CAD8862362.1"/>
    <property type="molecule type" value="Transcribed_RNA"/>
</dbReference>
<feature type="region of interest" description="Disordered" evidence="1">
    <location>
        <begin position="261"/>
        <end position="317"/>
    </location>
</feature>
<reference evidence="2" key="1">
    <citation type="submission" date="2021-01" db="EMBL/GenBank/DDBJ databases">
        <authorList>
            <person name="Corre E."/>
            <person name="Pelletier E."/>
            <person name="Niang G."/>
            <person name="Scheremetjew M."/>
            <person name="Finn R."/>
            <person name="Kale V."/>
            <person name="Holt S."/>
            <person name="Cochrane G."/>
            <person name="Meng A."/>
            <person name="Brown T."/>
            <person name="Cohen L."/>
        </authorList>
    </citation>
    <scope>NUCLEOTIDE SEQUENCE</scope>
</reference>
<feature type="compositionally biased region" description="Polar residues" evidence="1">
    <location>
        <begin position="293"/>
        <end position="317"/>
    </location>
</feature>
<dbReference type="Gene3D" id="1.20.890.10">
    <property type="entry name" value="cAMP-dependent protein kinase regulatory subunit, dimerization-anchoring domain"/>
    <property type="match status" value="1"/>
</dbReference>
<name>A0A7S1AQZ3_NOCSC</name>
<accession>A0A7S1AQZ3</accession>
<dbReference type="AlphaFoldDB" id="A0A7S1AQZ3"/>
<protein>
    <submittedName>
        <fullName evidence="2">Uncharacterized protein</fullName>
    </submittedName>
</protein>
<gene>
    <name evidence="2" type="ORF">NSCI0253_LOCUS36717</name>
</gene>
<dbReference type="SUPFAM" id="SSF47391">
    <property type="entry name" value="Dimerization-anchoring domain of cAMP-dependent PK regulatory subunit"/>
    <property type="match status" value="1"/>
</dbReference>
<evidence type="ECO:0000256" key="1">
    <source>
        <dbReference type="SAM" id="MobiDB-lite"/>
    </source>
</evidence>
<feature type="region of interest" description="Disordered" evidence="1">
    <location>
        <begin position="438"/>
        <end position="460"/>
    </location>
</feature>
<evidence type="ECO:0000313" key="2">
    <source>
        <dbReference type="EMBL" id="CAD8862362.1"/>
    </source>
</evidence>
<sequence length="460" mass="51212">MEVRLEAAQPVGPESDTFVALRIGDVQKQSRFGKSKTYRFPDPGDERRFFGRVEVFRRIGTCTVSFDSMDGDLQDVDVRCSDPDFPKLHMKLSVRGSTEGMPEKKSTTKERMKAAQKYVADHHLEELLADAMREVIRNKPDNPKETLSNYILQKTVLPPISPESMKVVLANRPLVPPGERTTLPPVDREIRSVAQDDVAPPVVVDRRPKEDVVEAVKSTPPVTDELSPSKDVVPTPLHLLTAHLPSVATWVSRRPKLMFTELSGGDPTQTCDPSMVSPQTERSLSEDPLTCGLANTVTRGETSPSDEPSTVESTTVPTKERGLLDRVPFKMLPSVGSWSRSLPLLDAALPETEFSKLASVGTWFSCPCVLPPFLEEEEPQLAFFQKPSVAAWLQLVPSTIVKPWYFTEVPGPQSDLIHKFVELVHEREVQMDRLKGDIVDLQRSPRSPQGPTVLSPRSPR</sequence>
<feature type="compositionally biased region" description="Polar residues" evidence="1">
    <location>
        <begin position="266"/>
        <end position="282"/>
    </location>
</feature>
<organism evidence="2">
    <name type="scientific">Noctiluca scintillans</name>
    <name type="common">Sea sparkle</name>
    <name type="synonym">Red tide dinoflagellate</name>
    <dbReference type="NCBI Taxonomy" id="2966"/>
    <lineage>
        <taxon>Eukaryota</taxon>
        <taxon>Sar</taxon>
        <taxon>Alveolata</taxon>
        <taxon>Dinophyceae</taxon>
        <taxon>Noctilucales</taxon>
        <taxon>Noctilucaceae</taxon>
        <taxon>Noctiluca</taxon>
    </lineage>
</organism>
<proteinExistence type="predicted"/>